<name>A0ACB8B743_9AGAM</name>
<comment type="caution">
    <text evidence="1">The sequence shown here is derived from an EMBL/GenBank/DDBJ whole genome shotgun (WGS) entry which is preliminary data.</text>
</comment>
<organism evidence="1 2">
    <name type="scientific">Leucogyrophana mollusca</name>
    <dbReference type="NCBI Taxonomy" id="85980"/>
    <lineage>
        <taxon>Eukaryota</taxon>
        <taxon>Fungi</taxon>
        <taxon>Dikarya</taxon>
        <taxon>Basidiomycota</taxon>
        <taxon>Agaricomycotina</taxon>
        <taxon>Agaricomycetes</taxon>
        <taxon>Agaricomycetidae</taxon>
        <taxon>Boletales</taxon>
        <taxon>Boletales incertae sedis</taxon>
        <taxon>Leucogyrophana</taxon>
    </lineage>
</organism>
<accession>A0ACB8B743</accession>
<evidence type="ECO:0000313" key="2">
    <source>
        <dbReference type="Proteomes" id="UP000790709"/>
    </source>
</evidence>
<dbReference type="EMBL" id="MU266534">
    <property type="protein sequence ID" value="KAH7921279.1"/>
    <property type="molecule type" value="Genomic_DNA"/>
</dbReference>
<dbReference type="Proteomes" id="UP000790709">
    <property type="component" value="Unassembled WGS sequence"/>
</dbReference>
<protein>
    <submittedName>
        <fullName evidence="1">Uncharacterized protein</fullName>
    </submittedName>
</protein>
<sequence length="577" mass="65580">MATWTQTDSTPGRRVFCRPLDVTETGFYYDSLFNSTADSVMHIHLRAAQDADKNLYSPANVTRSWSSVKRRFPLLAAEVQEHDSTIQFVLREQSVGTLCANEITFTDVSSFQDADRFVLDIMEGSRPLSSQMLARLYILRRTDLRDHFHAIIIIAHCITDGSSTSTVIRTFFDTLSSRFNHPTQPLETRLPMYRSLESGISYNGQNVPRRRWRRALGFAIYTVWKAKFQGGHTLPGNFTTLTPYTPAQSLLLVTNFSPETSSLILKNCRRHNITLNNAYYAISQVAMTRVLCRRYIRGEIGEDEWEYRKCQPMHFHGPLNLRPYLDSDWFKEGGSGDVGLNISFFQYTLPFMPLGKMSRPGTNNLELVNGAPSFSDLMSFGRFLLRCSMVKSQAEQIFNHPRFVDISVAAHVDRVPPSKEAALKWMQNGERLCSHEVPVAIPADKLGPVLSQGGSSLGNMDALVPLDYPLPSSHPLSPLSKKSHPHRAGYALFDGDHEASEPLRLHIEYWRTHLHARFGELYLGASTSQKRLQYNIFYDGNVFREEVVQEWLDEIRDATLWYLGQPVVDAGQLQSKL</sequence>
<gene>
    <name evidence="1" type="ORF">BV22DRAFT_1019666</name>
</gene>
<keyword evidence="2" id="KW-1185">Reference proteome</keyword>
<proteinExistence type="predicted"/>
<evidence type="ECO:0000313" key="1">
    <source>
        <dbReference type="EMBL" id="KAH7921279.1"/>
    </source>
</evidence>
<reference evidence="1" key="1">
    <citation type="journal article" date="2021" name="New Phytol.">
        <title>Evolutionary innovations through gain and loss of genes in the ectomycorrhizal Boletales.</title>
        <authorList>
            <person name="Wu G."/>
            <person name="Miyauchi S."/>
            <person name="Morin E."/>
            <person name="Kuo A."/>
            <person name="Drula E."/>
            <person name="Varga T."/>
            <person name="Kohler A."/>
            <person name="Feng B."/>
            <person name="Cao Y."/>
            <person name="Lipzen A."/>
            <person name="Daum C."/>
            <person name="Hundley H."/>
            <person name="Pangilinan J."/>
            <person name="Johnson J."/>
            <person name="Barry K."/>
            <person name="LaButti K."/>
            <person name="Ng V."/>
            <person name="Ahrendt S."/>
            <person name="Min B."/>
            <person name="Choi I.G."/>
            <person name="Park H."/>
            <person name="Plett J.M."/>
            <person name="Magnuson J."/>
            <person name="Spatafora J.W."/>
            <person name="Nagy L.G."/>
            <person name="Henrissat B."/>
            <person name="Grigoriev I.V."/>
            <person name="Yang Z.L."/>
            <person name="Xu J."/>
            <person name="Martin F.M."/>
        </authorList>
    </citation>
    <scope>NUCLEOTIDE SEQUENCE</scope>
    <source>
        <strain evidence="1">KUC20120723A-06</strain>
    </source>
</reference>